<dbReference type="SUPFAM" id="SSF50978">
    <property type="entry name" value="WD40 repeat-like"/>
    <property type="match status" value="1"/>
</dbReference>
<dbReference type="Gene3D" id="2.130.10.10">
    <property type="entry name" value="YVTN repeat-like/Quinoprotein amine dehydrogenase"/>
    <property type="match status" value="1"/>
</dbReference>
<gene>
    <name evidence="2" type="ORF">SCF082_LOCUS18559</name>
</gene>
<feature type="region of interest" description="Disordered" evidence="1">
    <location>
        <begin position="669"/>
        <end position="690"/>
    </location>
</feature>
<dbReference type="PANTHER" id="PTHR47201:SF1">
    <property type="entry name" value="PROTEIN DWD HYPERSENSITIVE TO UV-B 1"/>
    <property type="match status" value="1"/>
</dbReference>
<dbReference type="Pfam" id="PF00400">
    <property type="entry name" value="WD40"/>
    <property type="match status" value="2"/>
</dbReference>
<dbReference type="InterPro" id="IPR046377">
    <property type="entry name" value="DHU1"/>
</dbReference>
<dbReference type="SMART" id="SM00320">
    <property type="entry name" value="WD40"/>
    <property type="match status" value="4"/>
</dbReference>
<dbReference type="InterPro" id="IPR015943">
    <property type="entry name" value="WD40/YVTN_repeat-like_dom_sf"/>
</dbReference>
<reference evidence="2 3" key="1">
    <citation type="submission" date="2024-02" db="EMBL/GenBank/DDBJ databases">
        <authorList>
            <person name="Chen Y."/>
            <person name="Shah S."/>
            <person name="Dougan E. K."/>
            <person name="Thang M."/>
            <person name="Chan C."/>
        </authorList>
    </citation>
    <scope>NUCLEOTIDE SEQUENCE [LARGE SCALE GENOMIC DNA]</scope>
</reference>
<organism evidence="2 3">
    <name type="scientific">Durusdinium trenchii</name>
    <dbReference type="NCBI Taxonomy" id="1381693"/>
    <lineage>
        <taxon>Eukaryota</taxon>
        <taxon>Sar</taxon>
        <taxon>Alveolata</taxon>
        <taxon>Dinophyceae</taxon>
        <taxon>Suessiales</taxon>
        <taxon>Symbiodiniaceae</taxon>
        <taxon>Durusdinium</taxon>
    </lineage>
</organism>
<keyword evidence="3" id="KW-1185">Reference proteome</keyword>
<dbReference type="Proteomes" id="UP001642464">
    <property type="component" value="Unassembled WGS sequence"/>
</dbReference>
<evidence type="ECO:0000313" key="3">
    <source>
        <dbReference type="Proteomes" id="UP001642464"/>
    </source>
</evidence>
<dbReference type="InterPro" id="IPR001680">
    <property type="entry name" value="WD40_rpt"/>
</dbReference>
<proteinExistence type="predicted"/>
<dbReference type="PANTHER" id="PTHR47201">
    <property type="entry name" value="BNAC09G30780D PROTEIN"/>
    <property type="match status" value="1"/>
</dbReference>
<dbReference type="InterPro" id="IPR036322">
    <property type="entry name" value="WD40_repeat_dom_sf"/>
</dbReference>
<name>A0ABP0KR31_9DINO</name>
<protein>
    <submittedName>
        <fullName evidence="2">Uncharacterized protein</fullName>
    </submittedName>
</protein>
<evidence type="ECO:0000313" key="2">
    <source>
        <dbReference type="EMBL" id="CAK9028909.1"/>
    </source>
</evidence>
<accession>A0ABP0KR31</accession>
<sequence length="731" mass="82396">MHAPVRHEEKSQVDVLLLVWSTPLSSFNDVQESLASAKACRKLWEACQEPLLWRQHAFLLEYIQRVDEQQWKMPSQANDLRHFNWQLFVKLNVSCRSWVMVRLGSFDIRLPLYRYSFRDTLSTIKSLCFLLRKILAELPGSWPFRLRWLQWGGRPGRLLDRFSVNSLLSGSRLLLELAESQRSWALPPHIFHAGVFFYMGELRGVSPWQTRQRQGYLLRVISTLLPEERWLQLPADSDVWNLIEQLCILLRHESHLASTSRPLHFQLADMQASLVDPDSRTDGHPLLWDLAWCQCETIHVEVEKEMRTGGDGEVLVVEIKRETQLGEMKPANVVGDGGSFALEGVEAEEPFNTGKELTSERETEAGPAVERIVPHSPVLFLPGTQKCRQFEFHPNQPDVLLIGDTDGAAKIIQTGPEAILLGPATQVDSTSLLALSWLRHCPEIAVCGASCSGSIQFLRYFPESRNGPALAIAGSVKEKFPKLSSLSVNCSDNFLLASGISSSISVFDIVTGMTFSKGSGVHNHFINTSRFSNSSPHIFATASFDHTCKIWDLRRPLRNPVKTLRTGHNVMCTFSPDDRYFLSSGVDTRITQFEVATWQARSMPLRKAVHKERYRRSAYLANSKVIVTGSTEESHLHLLSVYGKKLGCIDFRSKCLQARKQNRERRPDLIRGTVVLDDSDPLPSGSSRSQAFVQSVRAHPVITNRLGVLMALPEGQKSSIALVDVDAKEVR</sequence>
<evidence type="ECO:0000256" key="1">
    <source>
        <dbReference type="SAM" id="MobiDB-lite"/>
    </source>
</evidence>
<comment type="caution">
    <text evidence="2">The sequence shown here is derived from an EMBL/GenBank/DDBJ whole genome shotgun (WGS) entry which is preliminary data.</text>
</comment>
<dbReference type="EMBL" id="CAXAMM010012447">
    <property type="protein sequence ID" value="CAK9028909.1"/>
    <property type="molecule type" value="Genomic_DNA"/>
</dbReference>